<name>A0ABN7E8F7_SPIIN</name>
<evidence type="ECO:0000313" key="2">
    <source>
        <dbReference type="Proteomes" id="UP001189122"/>
    </source>
</evidence>
<comment type="caution">
    <text evidence="1">The sequence shown here is derived from an EMBL/GenBank/DDBJ whole genome shotgun (WGS) entry which is preliminary data.</text>
</comment>
<dbReference type="EMBL" id="CACRZD030000082">
    <property type="protein sequence ID" value="CAA6674149.1"/>
    <property type="molecule type" value="Genomic_DNA"/>
</dbReference>
<keyword evidence="2" id="KW-1185">Reference proteome</keyword>
<accession>A0ABN7E8F7</accession>
<protein>
    <submittedName>
        <fullName evidence="1">Uncharacterized protein</fullName>
    </submittedName>
</protein>
<organism evidence="1 2">
    <name type="scientific">Spirodela intermedia</name>
    <name type="common">Intermediate duckweed</name>
    <dbReference type="NCBI Taxonomy" id="51605"/>
    <lineage>
        <taxon>Eukaryota</taxon>
        <taxon>Viridiplantae</taxon>
        <taxon>Streptophyta</taxon>
        <taxon>Embryophyta</taxon>
        <taxon>Tracheophyta</taxon>
        <taxon>Spermatophyta</taxon>
        <taxon>Magnoliopsida</taxon>
        <taxon>Liliopsida</taxon>
        <taxon>Araceae</taxon>
        <taxon>Lemnoideae</taxon>
        <taxon>Spirodela</taxon>
    </lineage>
</organism>
<gene>
    <name evidence="1" type="ORF">SI7747_UN020507</name>
</gene>
<reference evidence="2" key="1">
    <citation type="journal article" date="2020" name="Sci. Rep.">
        <title>Chromosome-scale genome assembly for the duckweed Spirodela intermedia, integrating cytogenetic maps, PacBio and Oxford Nanopore libraries.</title>
        <authorList>
            <person name="Hoang P.T.N."/>
            <person name="Fiebig A."/>
            <person name="Novak P."/>
            <person name="Macas J."/>
            <person name="Cao H.X."/>
            <person name="Stepanenko A."/>
            <person name="Chen G."/>
            <person name="Borisjuk N."/>
            <person name="Scholz U."/>
            <person name="Schubert I."/>
        </authorList>
    </citation>
    <scope>NUCLEOTIDE SEQUENCE [LARGE SCALE GENOMIC DNA]</scope>
</reference>
<evidence type="ECO:0000313" key="1">
    <source>
        <dbReference type="EMBL" id="CAA6674149.1"/>
    </source>
</evidence>
<dbReference type="Proteomes" id="UP001189122">
    <property type="component" value="Unassembled WGS sequence"/>
</dbReference>
<proteinExistence type="predicted"/>
<sequence length="87" mass="9255">MTSRRLFTAFGTLLGDSDSSPDESSSSQRRLVPSPFLAHCMTTPCPIVGWPPMTWKGGGAHVPLSVQATQAPAHGYSLIALPTCLWA</sequence>